<organism evidence="1 2">
    <name type="scientific">Colletotrichum navitas</name>
    <dbReference type="NCBI Taxonomy" id="681940"/>
    <lineage>
        <taxon>Eukaryota</taxon>
        <taxon>Fungi</taxon>
        <taxon>Dikarya</taxon>
        <taxon>Ascomycota</taxon>
        <taxon>Pezizomycotina</taxon>
        <taxon>Sordariomycetes</taxon>
        <taxon>Hypocreomycetidae</taxon>
        <taxon>Glomerellales</taxon>
        <taxon>Glomerellaceae</taxon>
        <taxon>Colletotrichum</taxon>
        <taxon>Colletotrichum graminicola species complex</taxon>
    </lineage>
</organism>
<accession>A0AAD8QAV1</accession>
<protein>
    <submittedName>
        <fullName evidence="1">Uncharacterized protein</fullName>
    </submittedName>
</protein>
<comment type="caution">
    <text evidence="1">The sequence shown here is derived from an EMBL/GenBank/DDBJ whole genome shotgun (WGS) entry which is preliminary data.</text>
</comment>
<gene>
    <name evidence="1" type="ORF">LY79DRAFT_209397</name>
</gene>
<proteinExistence type="predicted"/>
<keyword evidence="2" id="KW-1185">Reference proteome</keyword>
<dbReference type="AlphaFoldDB" id="A0AAD8QAV1"/>
<evidence type="ECO:0000313" key="1">
    <source>
        <dbReference type="EMBL" id="KAK1599137.1"/>
    </source>
</evidence>
<dbReference type="RefSeq" id="XP_060419799.1">
    <property type="nucleotide sequence ID" value="XM_060551525.1"/>
</dbReference>
<dbReference type="EMBL" id="JAHLJV010000003">
    <property type="protein sequence ID" value="KAK1599137.1"/>
    <property type="molecule type" value="Genomic_DNA"/>
</dbReference>
<evidence type="ECO:0000313" key="2">
    <source>
        <dbReference type="Proteomes" id="UP001230504"/>
    </source>
</evidence>
<dbReference type="Proteomes" id="UP001230504">
    <property type="component" value="Unassembled WGS sequence"/>
</dbReference>
<name>A0AAD8QAV1_9PEZI</name>
<sequence>MAKVRRAQFFLGGCMRQEFDSVTRTDWSTLTATVTLIPTDFSRILQTLSPNGLRNERLKFCLSRNGNGQGNFRGHTERGCDLCHRRKEGAGLHRQKYAACLPLRNLSSSMASHHRRRLIHLSRGSHLHHPCRLGEMEGIAQLSAAYAAAHRPALKRQSPWL</sequence>
<dbReference type="GeneID" id="85435765"/>
<reference evidence="1" key="1">
    <citation type="submission" date="2021-06" db="EMBL/GenBank/DDBJ databases">
        <title>Comparative genomics, transcriptomics and evolutionary studies reveal genomic signatures of adaptation to plant cell wall in hemibiotrophic fungi.</title>
        <authorList>
            <consortium name="DOE Joint Genome Institute"/>
            <person name="Baroncelli R."/>
            <person name="Diaz J.F."/>
            <person name="Benocci T."/>
            <person name="Peng M."/>
            <person name="Battaglia E."/>
            <person name="Haridas S."/>
            <person name="Andreopoulos W."/>
            <person name="Labutti K."/>
            <person name="Pangilinan J."/>
            <person name="Floch G.L."/>
            <person name="Makela M.R."/>
            <person name="Henrissat B."/>
            <person name="Grigoriev I.V."/>
            <person name="Crouch J.A."/>
            <person name="De Vries R.P."/>
            <person name="Sukno S.A."/>
            <person name="Thon M.R."/>
        </authorList>
    </citation>
    <scope>NUCLEOTIDE SEQUENCE</scope>
    <source>
        <strain evidence="1">CBS 125086</strain>
    </source>
</reference>